<sequence>MNGTDIRKQDVRNKYPLRVRIVAVNPYNLPIGKEFPWARRKEGDGSPFPFEVFSYAGSYRIYQLKESEVVVLETRHADPNVDPCIPRSCSTLRTWSHQLRHRRKLGQCRLATSDPVPLLVLLAYG</sequence>
<organism evidence="1">
    <name type="scientific">marine sediment metagenome</name>
    <dbReference type="NCBI Taxonomy" id="412755"/>
    <lineage>
        <taxon>unclassified sequences</taxon>
        <taxon>metagenomes</taxon>
        <taxon>ecological metagenomes</taxon>
    </lineage>
</organism>
<comment type="caution">
    <text evidence="1">The sequence shown here is derived from an EMBL/GenBank/DDBJ whole genome shotgun (WGS) entry which is preliminary data.</text>
</comment>
<accession>A0A0F9IYY3</accession>
<evidence type="ECO:0000313" key="1">
    <source>
        <dbReference type="EMBL" id="KKM62543.1"/>
    </source>
</evidence>
<gene>
    <name evidence="1" type="ORF">LCGC14_1520630</name>
</gene>
<dbReference type="EMBL" id="LAZR01011273">
    <property type="protein sequence ID" value="KKM62543.1"/>
    <property type="molecule type" value="Genomic_DNA"/>
</dbReference>
<name>A0A0F9IYY3_9ZZZZ</name>
<protein>
    <submittedName>
        <fullName evidence="1">Uncharacterized protein</fullName>
    </submittedName>
</protein>
<reference evidence="1" key="1">
    <citation type="journal article" date="2015" name="Nature">
        <title>Complex archaea that bridge the gap between prokaryotes and eukaryotes.</title>
        <authorList>
            <person name="Spang A."/>
            <person name="Saw J.H."/>
            <person name="Jorgensen S.L."/>
            <person name="Zaremba-Niedzwiedzka K."/>
            <person name="Martijn J."/>
            <person name="Lind A.E."/>
            <person name="van Eijk R."/>
            <person name="Schleper C."/>
            <person name="Guy L."/>
            <person name="Ettema T.J."/>
        </authorList>
    </citation>
    <scope>NUCLEOTIDE SEQUENCE</scope>
</reference>
<dbReference type="AlphaFoldDB" id="A0A0F9IYY3"/>
<proteinExistence type="predicted"/>